<dbReference type="InterPro" id="IPR029069">
    <property type="entry name" value="HotDog_dom_sf"/>
</dbReference>
<dbReference type="PANTHER" id="PTHR47260">
    <property type="entry name" value="UPF0644 PROTEIN PB2B4.06"/>
    <property type="match status" value="1"/>
</dbReference>
<dbReference type="PANTHER" id="PTHR47260:SF3">
    <property type="entry name" value="THIOESTERASE FAMILY PROTEIN (AFU_ORTHOLOGUE AFUA_7G03960)"/>
    <property type="match status" value="1"/>
</dbReference>
<dbReference type="SUPFAM" id="SSF54637">
    <property type="entry name" value="Thioesterase/thiol ester dehydrase-isomerase"/>
    <property type="match status" value="1"/>
</dbReference>
<comment type="caution">
    <text evidence="3">The sequence shown here is derived from an EMBL/GenBank/DDBJ whole genome shotgun (WGS) entry which is preliminary data.</text>
</comment>
<evidence type="ECO:0000256" key="1">
    <source>
        <dbReference type="SAM" id="MobiDB-lite"/>
    </source>
</evidence>
<evidence type="ECO:0000259" key="2">
    <source>
        <dbReference type="Pfam" id="PF03061"/>
    </source>
</evidence>
<feature type="compositionally biased region" description="Low complexity" evidence="1">
    <location>
        <begin position="8"/>
        <end position="21"/>
    </location>
</feature>
<gene>
    <name evidence="3" type="ORF">H4R18_002539</name>
</gene>
<feature type="region of interest" description="Disordered" evidence="1">
    <location>
        <begin position="1"/>
        <end position="23"/>
    </location>
</feature>
<organism evidence="3 4">
    <name type="scientific">Coemansia javaensis</name>
    <dbReference type="NCBI Taxonomy" id="2761396"/>
    <lineage>
        <taxon>Eukaryota</taxon>
        <taxon>Fungi</taxon>
        <taxon>Fungi incertae sedis</taxon>
        <taxon>Zoopagomycota</taxon>
        <taxon>Kickxellomycotina</taxon>
        <taxon>Kickxellomycetes</taxon>
        <taxon>Kickxellales</taxon>
        <taxon>Kickxellaceae</taxon>
        <taxon>Coemansia</taxon>
    </lineage>
</organism>
<dbReference type="Pfam" id="PF03061">
    <property type="entry name" value="4HBT"/>
    <property type="match status" value="1"/>
</dbReference>
<accession>A0A9W8HI29</accession>
<feature type="domain" description="Thioesterase" evidence="2">
    <location>
        <begin position="127"/>
        <end position="200"/>
    </location>
</feature>
<evidence type="ECO:0000313" key="4">
    <source>
        <dbReference type="Proteomes" id="UP001140217"/>
    </source>
</evidence>
<dbReference type="InterPro" id="IPR052061">
    <property type="entry name" value="PTE-AB_protein"/>
</dbReference>
<dbReference type="EMBL" id="JANBUL010000086">
    <property type="protein sequence ID" value="KAJ2781983.1"/>
    <property type="molecule type" value="Genomic_DNA"/>
</dbReference>
<dbReference type="InterPro" id="IPR006683">
    <property type="entry name" value="Thioestr_dom"/>
</dbReference>
<dbReference type="AlphaFoldDB" id="A0A9W8HI29"/>
<evidence type="ECO:0000313" key="3">
    <source>
        <dbReference type="EMBL" id="KAJ2781983.1"/>
    </source>
</evidence>
<name>A0A9W8HI29_9FUNG</name>
<dbReference type="OrthoDB" id="506431at2759"/>
<protein>
    <recommendedName>
        <fullName evidence="2">Thioesterase domain-containing protein</fullName>
    </recommendedName>
</protein>
<dbReference type="Proteomes" id="UP001140217">
    <property type="component" value="Unassembled WGS sequence"/>
</dbReference>
<proteinExistence type="predicted"/>
<sequence length="214" mass="21968">MAAVPVRPDAASPAPPTSSDAVRGLPVVRAMEADGACAREASHWPLGRLKRLQAPETLVHGALAGPGHFGGPPLTFRWTGRGLPGHVDAAAYCRSIQEPAGAAGLRVPGVSVVHWLGPGLALGAARGAVHAGVAAMLLDEAAARASFANSAGAPSFTANLHLEHLRPLRAWTAVVADAWVTCIDGRKTSIASRLVDAQDGRTLVRAQSLFVSAP</sequence>
<reference evidence="3" key="1">
    <citation type="submission" date="2022-07" db="EMBL/GenBank/DDBJ databases">
        <title>Phylogenomic reconstructions and comparative analyses of Kickxellomycotina fungi.</title>
        <authorList>
            <person name="Reynolds N.K."/>
            <person name="Stajich J.E."/>
            <person name="Barry K."/>
            <person name="Grigoriev I.V."/>
            <person name="Crous P."/>
            <person name="Smith M.E."/>
        </authorList>
    </citation>
    <scope>NUCLEOTIDE SEQUENCE</scope>
    <source>
        <strain evidence="3">NBRC 105414</strain>
    </source>
</reference>
<dbReference type="CDD" id="cd03443">
    <property type="entry name" value="PaaI_thioesterase"/>
    <property type="match status" value="1"/>
</dbReference>
<keyword evidence="4" id="KW-1185">Reference proteome</keyword>
<dbReference type="Gene3D" id="3.10.129.10">
    <property type="entry name" value="Hotdog Thioesterase"/>
    <property type="match status" value="1"/>
</dbReference>